<keyword evidence="2" id="KW-0472">Membrane</keyword>
<reference evidence="3" key="1">
    <citation type="submission" date="2022-10" db="EMBL/GenBank/DDBJ databases">
        <title>Tapping the CABI collections for fungal endophytes: first genome assemblies for Collariella, Neodidymelliopsis, Ascochyta clinopodiicola, Didymella pomorum, Didymosphaeria variabile, Neocosmospora piperis and Neocucurbitaria cava.</title>
        <authorList>
            <person name="Hill R."/>
        </authorList>
    </citation>
    <scope>NUCLEOTIDE SEQUENCE</scope>
    <source>
        <strain evidence="3">IMI 366586</strain>
    </source>
</reference>
<organism evidence="3 4">
    <name type="scientific">Fusarium piperis</name>
    <dbReference type="NCBI Taxonomy" id="1435070"/>
    <lineage>
        <taxon>Eukaryota</taxon>
        <taxon>Fungi</taxon>
        <taxon>Dikarya</taxon>
        <taxon>Ascomycota</taxon>
        <taxon>Pezizomycotina</taxon>
        <taxon>Sordariomycetes</taxon>
        <taxon>Hypocreomycetidae</taxon>
        <taxon>Hypocreales</taxon>
        <taxon>Nectriaceae</taxon>
        <taxon>Fusarium</taxon>
        <taxon>Fusarium solani species complex</taxon>
    </lineage>
</organism>
<dbReference type="AlphaFoldDB" id="A0A9W8WIZ6"/>
<keyword evidence="2" id="KW-0812">Transmembrane</keyword>
<comment type="caution">
    <text evidence="3">The sequence shown here is derived from an EMBL/GenBank/DDBJ whole genome shotgun (WGS) entry which is preliminary data.</text>
</comment>
<evidence type="ECO:0000256" key="1">
    <source>
        <dbReference type="SAM" id="MobiDB-lite"/>
    </source>
</evidence>
<keyword evidence="2" id="KW-1133">Transmembrane helix</keyword>
<feature type="region of interest" description="Disordered" evidence="1">
    <location>
        <begin position="1"/>
        <end position="37"/>
    </location>
</feature>
<protein>
    <submittedName>
        <fullName evidence="3">Uncharacterized protein</fullName>
    </submittedName>
</protein>
<feature type="transmembrane region" description="Helical" evidence="2">
    <location>
        <begin position="59"/>
        <end position="76"/>
    </location>
</feature>
<feature type="region of interest" description="Disordered" evidence="1">
    <location>
        <begin position="116"/>
        <end position="153"/>
    </location>
</feature>
<keyword evidence="4" id="KW-1185">Reference proteome</keyword>
<feature type="transmembrane region" description="Helical" evidence="2">
    <location>
        <begin position="201"/>
        <end position="219"/>
    </location>
</feature>
<dbReference type="EMBL" id="JAPEUR010000033">
    <property type="protein sequence ID" value="KAJ4326915.1"/>
    <property type="molecule type" value="Genomic_DNA"/>
</dbReference>
<feature type="transmembrane region" description="Helical" evidence="2">
    <location>
        <begin position="82"/>
        <end position="98"/>
    </location>
</feature>
<feature type="compositionally biased region" description="Acidic residues" evidence="1">
    <location>
        <begin position="138"/>
        <end position="148"/>
    </location>
</feature>
<gene>
    <name evidence="3" type="ORF">N0V84_002640</name>
</gene>
<proteinExistence type="predicted"/>
<dbReference type="OrthoDB" id="3358048at2759"/>
<dbReference type="Proteomes" id="UP001140502">
    <property type="component" value="Unassembled WGS sequence"/>
</dbReference>
<sequence length="243" mass="27128">MSNSGGPTARLRRTFHYPEEDSNDSQPEALDEQASPEQEDLIERLAEENAARDAQFRRLLLALPLLATIPYLPALINPRTALLALLSLTSLFSTAYLLHHQPPATSGIAFLDRWARPKTPRPTRPPSLSTRGESSGIADDEDDDDDQVEYIPRGRPRQRRSSFSYVERKSPLEMYLPYLNLGLGFILILMAWAVGRVKSEAVWPGMGYLPLVVYSVVLLSKTVMGGVDPEKELSALKYDYKGA</sequence>
<feature type="transmembrane region" description="Helical" evidence="2">
    <location>
        <begin position="175"/>
        <end position="195"/>
    </location>
</feature>
<accession>A0A9W8WIZ6</accession>
<evidence type="ECO:0000313" key="3">
    <source>
        <dbReference type="EMBL" id="KAJ4326915.1"/>
    </source>
</evidence>
<name>A0A9W8WIZ6_9HYPO</name>
<evidence type="ECO:0000313" key="4">
    <source>
        <dbReference type="Proteomes" id="UP001140502"/>
    </source>
</evidence>
<evidence type="ECO:0000256" key="2">
    <source>
        <dbReference type="SAM" id="Phobius"/>
    </source>
</evidence>